<evidence type="ECO:0000256" key="1">
    <source>
        <dbReference type="SAM" id="SignalP"/>
    </source>
</evidence>
<gene>
    <name evidence="2" type="ORF">PFICI_00125</name>
</gene>
<dbReference type="EMBL" id="KI912109">
    <property type="protein sequence ID" value="ETS86297.1"/>
    <property type="molecule type" value="Genomic_DNA"/>
</dbReference>
<keyword evidence="3" id="KW-1185">Reference proteome</keyword>
<feature type="chain" id="PRO_5004835219" evidence="1">
    <location>
        <begin position="20"/>
        <end position="120"/>
    </location>
</feature>
<evidence type="ECO:0000313" key="2">
    <source>
        <dbReference type="EMBL" id="ETS86297.1"/>
    </source>
</evidence>
<dbReference type="RefSeq" id="XP_007826897.1">
    <property type="nucleotide sequence ID" value="XM_007828706.1"/>
</dbReference>
<dbReference type="KEGG" id="pfy:PFICI_00125"/>
<dbReference type="OMA" id="NEHACCA"/>
<dbReference type="GeneID" id="19265138"/>
<keyword evidence="1" id="KW-0732">Signal</keyword>
<reference evidence="3" key="1">
    <citation type="journal article" date="2015" name="BMC Genomics">
        <title>Genomic and transcriptomic analysis of the endophytic fungus Pestalotiopsis fici reveals its lifestyle and high potential for synthesis of natural products.</title>
        <authorList>
            <person name="Wang X."/>
            <person name="Zhang X."/>
            <person name="Liu L."/>
            <person name="Xiang M."/>
            <person name="Wang W."/>
            <person name="Sun X."/>
            <person name="Che Y."/>
            <person name="Guo L."/>
            <person name="Liu G."/>
            <person name="Guo L."/>
            <person name="Wang C."/>
            <person name="Yin W.B."/>
            <person name="Stadler M."/>
            <person name="Zhang X."/>
            <person name="Liu X."/>
        </authorList>
    </citation>
    <scope>NUCLEOTIDE SEQUENCE [LARGE SCALE GENOMIC DNA]</scope>
    <source>
        <strain evidence="3">W106-1 / CGMCC3.15140</strain>
    </source>
</reference>
<feature type="signal peptide" evidence="1">
    <location>
        <begin position="1"/>
        <end position="19"/>
    </location>
</feature>
<proteinExistence type="predicted"/>
<sequence length="120" mass="13373">MRIIKVLVASLLPVVAVHAAPSAEADISPRGQSCSGGQYWDDSAKCCKCPNGKEWQDNKCKHPPMPKPNCKGNEHACCAKDKNDWCAYDESKKECRNNGKHVTFCAQPGKEQEWCDDYWG</sequence>
<dbReference type="Proteomes" id="UP000030651">
    <property type="component" value="Unassembled WGS sequence"/>
</dbReference>
<organism evidence="2 3">
    <name type="scientific">Pestalotiopsis fici (strain W106-1 / CGMCC3.15140)</name>
    <dbReference type="NCBI Taxonomy" id="1229662"/>
    <lineage>
        <taxon>Eukaryota</taxon>
        <taxon>Fungi</taxon>
        <taxon>Dikarya</taxon>
        <taxon>Ascomycota</taxon>
        <taxon>Pezizomycotina</taxon>
        <taxon>Sordariomycetes</taxon>
        <taxon>Xylariomycetidae</taxon>
        <taxon>Amphisphaeriales</taxon>
        <taxon>Sporocadaceae</taxon>
        <taxon>Pestalotiopsis</taxon>
    </lineage>
</organism>
<dbReference type="eggNOG" id="ENOG502RJRI">
    <property type="taxonomic scope" value="Eukaryota"/>
</dbReference>
<protein>
    <submittedName>
        <fullName evidence="2">Uncharacterized protein</fullName>
    </submittedName>
</protein>
<dbReference type="AlphaFoldDB" id="W3XLG8"/>
<dbReference type="OrthoDB" id="4766479at2759"/>
<dbReference type="HOGENOM" id="CLU_2050438_0_0_1"/>
<evidence type="ECO:0000313" key="3">
    <source>
        <dbReference type="Proteomes" id="UP000030651"/>
    </source>
</evidence>
<accession>W3XLG8</accession>
<name>W3XLG8_PESFW</name>
<dbReference type="InParanoid" id="W3XLG8"/>